<keyword evidence="12" id="KW-1185">Reference proteome</keyword>
<proteinExistence type="inferred from homology"/>
<evidence type="ECO:0000313" key="11">
    <source>
        <dbReference type="EMBL" id="TDL23413.1"/>
    </source>
</evidence>
<keyword evidence="4" id="KW-0819">tRNA processing</keyword>
<evidence type="ECO:0000313" key="12">
    <source>
        <dbReference type="Proteomes" id="UP000294933"/>
    </source>
</evidence>
<dbReference type="InterPro" id="IPR000719">
    <property type="entry name" value="Prot_kinase_dom"/>
</dbReference>
<dbReference type="InterPro" id="IPR011009">
    <property type="entry name" value="Kinase-like_dom_sf"/>
</dbReference>
<keyword evidence="7" id="KW-0067">ATP-binding</keyword>
<dbReference type="FunFam" id="1.10.510.10:FF:000323">
    <property type="entry name" value="TP53-regulating kinase, putative"/>
    <property type="match status" value="1"/>
</dbReference>
<dbReference type="Pfam" id="PF06293">
    <property type="entry name" value="Kdo"/>
    <property type="match status" value="1"/>
</dbReference>
<gene>
    <name evidence="11" type="ORF">BD410DRAFT_787240</name>
</gene>
<evidence type="ECO:0000256" key="4">
    <source>
        <dbReference type="ARBA" id="ARBA00022694"/>
    </source>
</evidence>
<evidence type="ECO:0000256" key="3">
    <source>
        <dbReference type="ARBA" id="ARBA00022679"/>
    </source>
</evidence>
<evidence type="ECO:0000256" key="2">
    <source>
        <dbReference type="ARBA" id="ARBA00012513"/>
    </source>
</evidence>
<keyword evidence="3" id="KW-0808">Transferase</keyword>
<dbReference type="InterPro" id="IPR008266">
    <property type="entry name" value="Tyr_kinase_AS"/>
</dbReference>
<dbReference type="GO" id="GO:0000408">
    <property type="term" value="C:EKC/KEOPS complex"/>
    <property type="evidence" value="ECO:0007669"/>
    <property type="project" value="TreeGrafter"/>
</dbReference>
<dbReference type="SUPFAM" id="SSF56112">
    <property type="entry name" value="Protein kinase-like (PK-like)"/>
    <property type="match status" value="1"/>
</dbReference>
<evidence type="ECO:0000256" key="8">
    <source>
        <dbReference type="ARBA" id="ARBA00047899"/>
    </source>
</evidence>
<dbReference type="PANTHER" id="PTHR12209:SF0">
    <property type="entry name" value="EKC_KEOPS COMPLEX SUBUNIT TP53RK"/>
    <property type="match status" value="1"/>
</dbReference>
<name>A0A4Y7Q701_9AGAM</name>
<dbReference type="Gene3D" id="1.10.510.10">
    <property type="entry name" value="Transferase(Phosphotransferase) domain 1"/>
    <property type="match status" value="1"/>
</dbReference>
<dbReference type="EC" id="2.7.11.1" evidence="2"/>
<dbReference type="GO" id="GO:0004674">
    <property type="term" value="F:protein serine/threonine kinase activity"/>
    <property type="evidence" value="ECO:0007669"/>
    <property type="project" value="UniProtKB-EC"/>
</dbReference>
<feature type="domain" description="Protein kinase" evidence="10">
    <location>
        <begin position="9"/>
        <end position="278"/>
    </location>
</feature>
<dbReference type="EMBL" id="ML170170">
    <property type="protein sequence ID" value="TDL23413.1"/>
    <property type="molecule type" value="Genomic_DNA"/>
</dbReference>
<dbReference type="Proteomes" id="UP000294933">
    <property type="component" value="Unassembled WGS sequence"/>
</dbReference>
<dbReference type="GO" id="GO:0008033">
    <property type="term" value="P:tRNA processing"/>
    <property type="evidence" value="ECO:0007669"/>
    <property type="project" value="UniProtKB-KW"/>
</dbReference>
<dbReference type="GO" id="GO:0005829">
    <property type="term" value="C:cytosol"/>
    <property type="evidence" value="ECO:0007669"/>
    <property type="project" value="TreeGrafter"/>
</dbReference>
<dbReference type="Gene3D" id="3.30.200.20">
    <property type="entry name" value="Phosphorylase Kinase, domain 1"/>
    <property type="match status" value="1"/>
</dbReference>
<dbReference type="AlphaFoldDB" id="A0A4Y7Q701"/>
<comment type="similarity">
    <text evidence="1">Belongs to the protein kinase superfamily. BUD32 family.</text>
</comment>
<evidence type="ECO:0000256" key="9">
    <source>
        <dbReference type="ARBA" id="ARBA00048679"/>
    </source>
</evidence>
<reference evidence="11 12" key="1">
    <citation type="submission" date="2018-06" db="EMBL/GenBank/DDBJ databases">
        <title>A transcriptomic atlas of mushroom development highlights an independent origin of complex multicellularity.</title>
        <authorList>
            <consortium name="DOE Joint Genome Institute"/>
            <person name="Krizsan K."/>
            <person name="Almasi E."/>
            <person name="Merenyi Z."/>
            <person name="Sahu N."/>
            <person name="Viragh M."/>
            <person name="Koszo T."/>
            <person name="Mondo S."/>
            <person name="Kiss B."/>
            <person name="Balint B."/>
            <person name="Kues U."/>
            <person name="Barry K."/>
            <person name="Hegedus J.C."/>
            <person name="Henrissat B."/>
            <person name="Johnson J."/>
            <person name="Lipzen A."/>
            <person name="Ohm R."/>
            <person name="Nagy I."/>
            <person name="Pangilinan J."/>
            <person name="Yan J."/>
            <person name="Xiong Y."/>
            <person name="Grigoriev I.V."/>
            <person name="Hibbett D.S."/>
            <person name="Nagy L.G."/>
        </authorList>
    </citation>
    <scope>NUCLEOTIDE SEQUENCE [LARGE SCALE GENOMIC DNA]</scope>
    <source>
        <strain evidence="11 12">SZMC22713</strain>
    </source>
</reference>
<keyword evidence="6" id="KW-0418">Kinase</keyword>
<organism evidence="11 12">
    <name type="scientific">Rickenella mellea</name>
    <dbReference type="NCBI Taxonomy" id="50990"/>
    <lineage>
        <taxon>Eukaryota</taxon>
        <taxon>Fungi</taxon>
        <taxon>Dikarya</taxon>
        <taxon>Basidiomycota</taxon>
        <taxon>Agaricomycotina</taxon>
        <taxon>Agaricomycetes</taxon>
        <taxon>Hymenochaetales</taxon>
        <taxon>Rickenellaceae</taxon>
        <taxon>Rickenella</taxon>
    </lineage>
</organism>
<protein>
    <recommendedName>
        <fullName evidence="2">non-specific serine/threonine protein kinase</fullName>
        <ecNumber evidence="2">2.7.11.1</ecNumber>
    </recommendedName>
</protein>
<comment type="catalytic activity">
    <reaction evidence="9">
        <text>L-seryl-[protein] + ATP = O-phospho-L-seryl-[protein] + ADP + H(+)</text>
        <dbReference type="Rhea" id="RHEA:17989"/>
        <dbReference type="Rhea" id="RHEA-COMP:9863"/>
        <dbReference type="Rhea" id="RHEA-COMP:11604"/>
        <dbReference type="ChEBI" id="CHEBI:15378"/>
        <dbReference type="ChEBI" id="CHEBI:29999"/>
        <dbReference type="ChEBI" id="CHEBI:30616"/>
        <dbReference type="ChEBI" id="CHEBI:83421"/>
        <dbReference type="ChEBI" id="CHEBI:456216"/>
        <dbReference type="EC" id="2.7.11.1"/>
    </reaction>
</comment>
<comment type="catalytic activity">
    <reaction evidence="8">
        <text>L-threonyl-[protein] + ATP = O-phospho-L-threonyl-[protein] + ADP + H(+)</text>
        <dbReference type="Rhea" id="RHEA:46608"/>
        <dbReference type="Rhea" id="RHEA-COMP:11060"/>
        <dbReference type="Rhea" id="RHEA-COMP:11605"/>
        <dbReference type="ChEBI" id="CHEBI:15378"/>
        <dbReference type="ChEBI" id="CHEBI:30013"/>
        <dbReference type="ChEBI" id="CHEBI:30616"/>
        <dbReference type="ChEBI" id="CHEBI:61977"/>
        <dbReference type="ChEBI" id="CHEBI:456216"/>
        <dbReference type="EC" id="2.7.11.1"/>
    </reaction>
</comment>
<evidence type="ECO:0000256" key="5">
    <source>
        <dbReference type="ARBA" id="ARBA00022741"/>
    </source>
</evidence>
<dbReference type="GO" id="GO:0070525">
    <property type="term" value="P:tRNA threonylcarbamoyladenosine metabolic process"/>
    <property type="evidence" value="ECO:0007669"/>
    <property type="project" value="TreeGrafter"/>
</dbReference>
<dbReference type="PANTHER" id="PTHR12209">
    <property type="entry name" value="NON-SPECIFIC SERINE/THREONINE PROTEIN KINASE"/>
    <property type="match status" value="1"/>
</dbReference>
<accession>A0A4Y7Q701</accession>
<dbReference type="GO" id="GO:0005634">
    <property type="term" value="C:nucleus"/>
    <property type="evidence" value="ECO:0007669"/>
    <property type="project" value="TreeGrafter"/>
</dbReference>
<dbReference type="GO" id="GO:0005524">
    <property type="term" value="F:ATP binding"/>
    <property type="evidence" value="ECO:0007669"/>
    <property type="project" value="UniProtKB-KW"/>
</dbReference>
<dbReference type="OrthoDB" id="3399at2759"/>
<evidence type="ECO:0000259" key="10">
    <source>
        <dbReference type="PROSITE" id="PS50011"/>
    </source>
</evidence>
<sequence length="278" mass="30429">MPSTSLTLLASATLVKQGAEAKVYKSTLHPAPNLASLAPDKVQTDASQPVYVLLKHRFQKNYRHPTLNASLTRSRVAGEARALMKCLRAGVNVPGIRMVDAAEGTLGIEWIEGESVRVVLGGGEDGEEIQDDEQGADADIEPPDLLAVFNVNQNDVMVMIGTEIAKMHLADIIHGDLTTSNMMLRRKRSLLSTTSAENKETELLLIDFGLSYISALVEDKAVDLYVLERAFASTHPDSEPLFALVMQTYAEKSGKDWKAVGRKLDEVRLRGRKRSMVG</sequence>
<keyword evidence="5" id="KW-0547">Nucleotide-binding</keyword>
<evidence type="ECO:0000256" key="6">
    <source>
        <dbReference type="ARBA" id="ARBA00022777"/>
    </source>
</evidence>
<evidence type="ECO:0000256" key="7">
    <source>
        <dbReference type="ARBA" id="ARBA00022840"/>
    </source>
</evidence>
<dbReference type="PROSITE" id="PS00109">
    <property type="entry name" value="PROTEIN_KINASE_TYR"/>
    <property type="match status" value="1"/>
</dbReference>
<dbReference type="PROSITE" id="PS50011">
    <property type="entry name" value="PROTEIN_KINASE_DOM"/>
    <property type="match status" value="1"/>
</dbReference>
<dbReference type="VEuPathDB" id="FungiDB:BD410DRAFT_787240"/>
<evidence type="ECO:0000256" key="1">
    <source>
        <dbReference type="ARBA" id="ARBA00010630"/>
    </source>
</evidence>
<dbReference type="STRING" id="50990.A0A4Y7Q701"/>